<sequence>MLRDFEEIMCTKEEYYDEFGRFHEIPYYVPAKCYMKEYEWGTATILEDDLDIEFGDSLTVYLDIVNFPPLIVEHVIEDDEGYDAIVEATMNYNKASISFYSGMIPVDYNLELECNKDKIVECVDNVSSWINDYVKYLVKVAEDFLRKNKPEELSEVKCEKCGVTLRKYEYPYHLETHEIEEAKRQLKEIEERIYEGIDEKEYPLAFKYFRSEIDKLISSRLLPVFKDLAEKINQEISTMGIIHINSRQLYVLKDIQEEIIKNVPKIIRDKFILEMTIIPAILSNSALDKFINMTVNGQIIEKRGYNFSVNVKRKRGWFYVYMYLNGDHIAYFRVDAKTKDKIRSKVAEYVIDEKKVEEITEELYNKVREKIGIK</sequence>
<dbReference type="OrthoDB" id="40533at2157"/>
<accession>A0A650CFL5</accession>
<keyword evidence="1" id="KW-0175">Coiled coil</keyword>
<feature type="coiled-coil region" evidence="1">
    <location>
        <begin position="172"/>
        <end position="199"/>
    </location>
</feature>
<dbReference type="Proteomes" id="UP000582213">
    <property type="component" value="Unassembled WGS sequence"/>
</dbReference>
<evidence type="ECO:0000256" key="1">
    <source>
        <dbReference type="SAM" id="Coils"/>
    </source>
</evidence>
<evidence type="ECO:0000313" key="2">
    <source>
        <dbReference type="EMBL" id="MBB5255268.1"/>
    </source>
</evidence>
<reference evidence="3 4" key="1">
    <citation type="submission" date="2019-10" db="EMBL/GenBank/DDBJ databases">
        <title>Genome Sequences from Six Type Strain Members of the Archaeal Family Sulfolobaceae: Acidianus ambivalens, Acidianus infernus, Metallosphaera prunae, Stygiolobus azoricus, Sulfolobus metallicus, and Sulfurisphaera ohwakuensis.</title>
        <authorList>
            <person name="Counts J.A."/>
            <person name="Kelly R.M."/>
        </authorList>
    </citation>
    <scope>NUCLEOTIDE SEQUENCE [LARGE SCALE GENOMIC DNA]</scope>
    <source>
        <strain evidence="3 4">TA-1</strain>
    </source>
</reference>
<evidence type="ECO:0000313" key="4">
    <source>
        <dbReference type="Proteomes" id="UP000427373"/>
    </source>
</evidence>
<reference evidence="2 5" key="2">
    <citation type="submission" date="2020-08" db="EMBL/GenBank/DDBJ databases">
        <title>Genomic Encyclopedia of Type Strains, Phase IV (KMG-IV): sequencing the most valuable type-strain genomes for metagenomic binning, comparative biology and taxonomic classification.</title>
        <authorList>
            <person name="Goeker M."/>
        </authorList>
    </citation>
    <scope>NUCLEOTIDE SEQUENCE [LARGE SCALE GENOMIC DNA]</scope>
    <source>
        <strain evidence="2 5">DSM 12421</strain>
    </source>
</reference>
<evidence type="ECO:0000313" key="3">
    <source>
        <dbReference type="EMBL" id="QGR16640.1"/>
    </source>
</evidence>
<keyword evidence="4" id="KW-1185">Reference proteome</keyword>
<evidence type="ECO:0000313" key="5">
    <source>
        <dbReference type="Proteomes" id="UP000582213"/>
    </source>
</evidence>
<name>A0A650CFL5_SULOH</name>
<dbReference type="AlphaFoldDB" id="A0A650CFL5"/>
<dbReference type="RefSeq" id="WP_156014195.1">
    <property type="nucleotide sequence ID" value="NZ_CP045484.1"/>
</dbReference>
<protein>
    <submittedName>
        <fullName evidence="3">Uncharacterized protein</fullName>
    </submittedName>
</protein>
<dbReference type="GeneID" id="42800605"/>
<organism evidence="3 4">
    <name type="scientific">Sulfurisphaera ohwakuensis</name>
    <dbReference type="NCBI Taxonomy" id="69656"/>
    <lineage>
        <taxon>Archaea</taxon>
        <taxon>Thermoproteota</taxon>
        <taxon>Thermoprotei</taxon>
        <taxon>Sulfolobales</taxon>
        <taxon>Sulfolobaceae</taxon>
        <taxon>Sulfurisphaera</taxon>
    </lineage>
</organism>
<gene>
    <name evidence="3" type="ORF">D1869_05130</name>
    <name evidence="2" type="ORF">HNQ62_003043</name>
</gene>
<proteinExistence type="predicted"/>
<dbReference type="EMBL" id="CP045484">
    <property type="protein sequence ID" value="QGR16640.1"/>
    <property type="molecule type" value="Genomic_DNA"/>
</dbReference>
<dbReference type="KEGG" id="soh:D1869_05130"/>
<dbReference type="EMBL" id="JACHFY010000060">
    <property type="protein sequence ID" value="MBB5255268.1"/>
    <property type="molecule type" value="Genomic_DNA"/>
</dbReference>
<dbReference type="Proteomes" id="UP000427373">
    <property type="component" value="Chromosome"/>
</dbReference>